<reference evidence="4 5" key="1">
    <citation type="submission" date="2019-11" db="EMBL/GenBank/DDBJ databases">
        <title>Pedobacter sp. HMF7056 Genome sequencing and assembly.</title>
        <authorList>
            <person name="Kang H."/>
            <person name="Kim H."/>
            <person name="Joh K."/>
        </authorList>
    </citation>
    <scope>NUCLEOTIDE SEQUENCE [LARGE SCALE GENOMIC DNA]</scope>
    <source>
        <strain evidence="4 5">HMF7056</strain>
    </source>
</reference>
<organism evidence="4 5">
    <name type="scientific">Hufsiella ginkgonis</name>
    <dbReference type="NCBI Taxonomy" id="2695274"/>
    <lineage>
        <taxon>Bacteria</taxon>
        <taxon>Pseudomonadati</taxon>
        <taxon>Bacteroidota</taxon>
        <taxon>Sphingobacteriia</taxon>
        <taxon>Sphingobacteriales</taxon>
        <taxon>Sphingobacteriaceae</taxon>
        <taxon>Hufsiella</taxon>
    </lineage>
</organism>
<keyword evidence="1 4" id="KW-0808">Transferase</keyword>
<dbReference type="CDD" id="cd04301">
    <property type="entry name" value="NAT_SF"/>
    <property type="match status" value="1"/>
</dbReference>
<evidence type="ECO:0000256" key="2">
    <source>
        <dbReference type="ARBA" id="ARBA00023315"/>
    </source>
</evidence>
<dbReference type="GO" id="GO:0016747">
    <property type="term" value="F:acyltransferase activity, transferring groups other than amino-acyl groups"/>
    <property type="evidence" value="ECO:0007669"/>
    <property type="project" value="InterPro"/>
</dbReference>
<dbReference type="InterPro" id="IPR016181">
    <property type="entry name" value="Acyl_CoA_acyltransferase"/>
</dbReference>
<dbReference type="EMBL" id="WVHS01000004">
    <property type="protein sequence ID" value="MXV17062.1"/>
    <property type="molecule type" value="Genomic_DNA"/>
</dbReference>
<dbReference type="InterPro" id="IPR050832">
    <property type="entry name" value="Bact_Acetyltransf"/>
</dbReference>
<dbReference type="SUPFAM" id="SSF55729">
    <property type="entry name" value="Acyl-CoA N-acyltransferases (Nat)"/>
    <property type="match status" value="1"/>
</dbReference>
<protein>
    <submittedName>
        <fullName evidence="4">GNAT family N-acetyltransferase</fullName>
    </submittedName>
</protein>
<evidence type="ECO:0000313" key="4">
    <source>
        <dbReference type="EMBL" id="MXV17062.1"/>
    </source>
</evidence>
<evidence type="ECO:0000259" key="3">
    <source>
        <dbReference type="PROSITE" id="PS51186"/>
    </source>
</evidence>
<gene>
    <name evidence="4" type="ORF">GS398_17310</name>
</gene>
<evidence type="ECO:0000256" key="1">
    <source>
        <dbReference type="ARBA" id="ARBA00022679"/>
    </source>
</evidence>
<dbReference type="AlphaFoldDB" id="A0A7K1Y1I4"/>
<dbReference type="Gene3D" id="3.40.630.30">
    <property type="match status" value="1"/>
</dbReference>
<dbReference type="InterPro" id="IPR000182">
    <property type="entry name" value="GNAT_dom"/>
</dbReference>
<sequence length="166" mass="18440">MLIRYATLTDIPAIMDLIKQVVPLMRAAGNFQWDDKYPNPEVFAEDITLQQLWVADVAGNIAGVSAVTTQQDAEYAQVGWDLDEEAIVTHRLAVRPGYQGQGIAGALLAKAENEAVRKGISVLRIDTNSENQATNRLFPRMGYTFAGAITLEFRPGLSFYCYEKRL</sequence>
<keyword evidence="5" id="KW-1185">Reference proteome</keyword>
<dbReference type="Pfam" id="PF00583">
    <property type="entry name" value="Acetyltransf_1"/>
    <property type="match status" value="1"/>
</dbReference>
<proteinExistence type="predicted"/>
<dbReference type="PROSITE" id="PS51186">
    <property type="entry name" value="GNAT"/>
    <property type="match status" value="1"/>
</dbReference>
<dbReference type="RefSeq" id="WP_160908070.1">
    <property type="nucleotide sequence ID" value="NZ_WVHS01000004.1"/>
</dbReference>
<dbReference type="PANTHER" id="PTHR43877">
    <property type="entry name" value="AMINOALKYLPHOSPHONATE N-ACETYLTRANSFERASE-RELATED-RELATED"/>
    <property type="match status" value="1"/>
</dbReference>
<dbReference type="Proteomes" id="UP000451233">
    <property type="component" value="Unassembled WGS sequence"/>
</dbReference>
<evidence type="ECO:0000313" key="5">
    <source>
        <dbReference type="Proteomes" id="UP000451233"/>
    </source>
</evidence>
<feature type="domain" description="N-acetyltransferase" evidence="3">
    <location>
        <begin position="1"/>
        <end position="166"/>
    </location>
</feature>
<comment type="caution">
    <text evidence="4">The sequence shown here is derived from an EMBL/GenBank/DDBJ whole genome shotgun (WGS) entry which is preliminary data.</text>
</comment>
<accession>A0A7K1Y1I4</accession>
<keyword evidence="2" id="KW-0012">Acyltransferase</keyword>
<name>A0A7K1Y1I4_9SPHI</name>